<dbReference type="RefSeq" id="WP_239675524.1">
    <property type="nucleotide sequence ID" value="NZ_CP070499.1"/>
</dbReference>
<protein>
    <submittedName>
        <fullName evidence="2">PadR family transcriptional regulator</fullName>
    </submittedName>
</protein>
<keyword evidence="3" id="KW-1185">Reference proteome</keyword>
<dbReference type="InterPro" id="IPR005149">
    <property type="entry name" value="Tscrpt_reg_PadR_N"/>
</dbReference>
<dbReference type="Proteomes" id="UP000662857">
    <property type="component" value="Chromosome"/>
</dbReference>
<dbReference type="KEGG" id="nhy:JQS43_17740"/>
<dbReference type="EMBL" id="CP070499">
    <property type="protein sequence ID" value="QSB13437.1"/>
    <property type="molecule type" value="Genomic_DNA"/>
</dbReference>
<gene>
    <name evidence="2" type="ORF">JQS43_17740</name>
</gene>
<sequence>MAAAEERRAQWLRGALDLCVLAALVDRERYGYELSQRLAAAGLGQVKGGTLYPLLARLETAGLVTSRWQPGEQGPGRKYYRLTAAGQEQLATQAAAWSDFAGSVGALLGSTGEFDGP</sequence>
<feature type="domain" description="Transcription regulator PadR N-terminal" evidence="1">
    <location>
        <begin position="20"/>
        <end position="91"/>
    </location>
</feature>
<dbReference type="SUPFAM" id="SSF46785">
    <property type="entry name" value="Winged helix' DNA-binding domain"/>
    <property type="match status" value="1"/>
</dbReference>
<dbReference type="AlphaFoldDB" id="A0A895Y6R5"/>
<dbReference type="CDD" id="cd00090">
    <property type="entry name" value="HTH_ARSR"/>
    <property type="match status" value="1"/>
</dbReference>
<dbReference type="InterPro" id="IPR011991">
    <property type="entry name" value="ArsR-like_HTH"/>
</dbReference>
<reference evidence="2" key="1">
    <citation type="submission" date="2021-02" db="EMBL/GenBank/DDBJ databases">
        <title>Natrosporangium hydrolyticum gen. nov., sp. nov, a haloalkaliphilic actinobacterium from a soda solonchak soil.</title>
        <authorList>
            <person name="Sorokin D.Y."/>
            <person name="Khijniak T.V."/>
            <person name="Zakharycheva A.P."/>
            <person name="Boueva O.V."/>
            <person name="Ariskina E.V."/>
            <person name="Hahnke R.L."/>
            <person name="Bunk B."/>
            <person name="Sproer C."/>
            <person name="Schumann P."/>
            <person name="Evtushenko L.I."/>
            <person name="Kublanov I.V."/>
        </authorList>
    </citation>
    <scope>NUCLEOTIDE SEQUENCE</scope>
    <source>
        <strain evidence="2">DSM 106523</strain>
    </source>
</reference>
<name>A0A895Y6R5_9ACTN</name>
<dbReference type="Gene3D" id="1.10.10.10">
    <property type="entry name" value="Winged helix-like DNA-binding domain superfamily/Winged helix DNA-binding domain"/>
    <property type="match status" value="1"/>
</dbReference>
<dbReference type="InterPro" id="IPR036388">
    <property type="entry name" value="WH-like_DNA-bd_sf"/>
</dbReference>
<proteinExistence type="predicted"/>
<accession>A0A895Y6R5</accession>
<evidence type="ECO:0000313" key="2">
    <source>
        <dbReference type="EMBL" id="QSB13437.1"/>
    </source>
</evidence>
<dbReference type="PANTHER" id="PTHR33169:SF14">
    <property type="entry name" value="TRANSCRIPTIONAL REGULATOR RV3488"/>
    <property type="match status" value="1"/>
</dbReference>
<dbReference type="Pfam" id="PF03551">
    <property type="entry name" value="PadR"/>
    <property type="match status" value="1"/>
</dbReference>
<dbReference type="PANTHER" id="PTHR33169">
    <property type="entry name" value="PADR-FAMILY TRANSCRIPTIONAL REGULATOR"/>
    <property type="match status" value="1"/>
</dbReference>
<dbReference type="InterPro" id="IPR036390">
    <property type="entry name" value="WH_DNA-bd_sf"/>
</dbReference>
<evidence type="ECO:0000313" key="3">
    <source>
        <dbReference type="Proteomes" id="UP000662857"/>
    </source>
</evidence>
<organism evidence="2 3">
    <name type="scientific">Natronosporangium hydrolyticum</name>
    <dbReference type="NCBI Taxonomy" id="2811111"/>
    <lineage>
        <taxon>Bacteria</taxon>
        <taxon>Bacillati</taxon>
        <taxon>Actinomycetota</taxon>
        <taxon>Actinomycetes</taxon>
        <taxon>Micromonosporales</taxon>
        <taxon>Micromonosporaceae</taxon>
        <taxon>Natronosporangium</taxon>
    </lineage>
</organism>
<dbReference type="InterPro" id="IPR052509">
    <property type="entry name" value="Metal_resp_DNA-bind_regulator"/>
</dbReference>
<evidence type="ECO:0000259" key="1">
    <source>
        <dbReference type="Pfam" id="PF03551"/>
    </source>
</evidence>